<keyword evidence="2" id="KW-1185">Reference proteome</keyword>
<dbReference type="KEGG" id="amyt:AMYT_2158"/>
<comment type="caution">
    <text evidence="1">The sequence shown here is derived from an EMBL/GenBank/DDBJ whole genome shotgun (WGS) entry which is preliminary data.</text>
</comment>
<organism evidence="1 2">
    <name type="scientific">Malaciobacter mytili LMG 24559</name>
    <dbReference type="NCBI Taxonomy" id="1032238"/>
    <lineage>
        <taxon>Bacteria</taxon>
        <taxon>Pseudomonadati</taxon>
        <taxon>Campylobacterota</taxon>
        <taxon>Epsilonproteobacteria</taxon>
        <taxon>Campylobacterales</taxon>
        <taxon>Arcobacteraceae</taxon>
        <taxon>Malaciobacter</taxon>
    </lineage>
</organism>
<proteinExistence type="predicted"/>
<gene>
    <name evidence="1" type="ORF">CP985_05125</name>
</gene>
<sequence length="75" mass="9115">MEDFFLIELGEDEYSHQLEYEEMVIEYCIDVLDIPEEKIECVNILNNQYIELTLQNLQKEDVSEDWYVNLHKISR</sequence>
<name>A0AAX2AIY9_9BACT</name>
<protein>
    <submittedName>
        <fullName evidence="1">Uncharacterized protein</fullName>
    </submittedName>
</protein>
<evidence type="ECO:0000313" key="1">
    <source>
        <dbReference type="EMBL" id="RXK16110.1"/>
    </source>
</evidence>
<dbReference type="AlphaFoldDB" id="A0AAX2AIY9"/>
<dbReference type="RefSeq" id="WP_114842532.1">
    <property type="nucleotide sequence ID" value="NZ_CP031219.1"/>
</dbReference>
<evidence type="ECO:0000313" key="2">
    <source>
        <dbReference type="Proteomes" id="UP000290092"/>
    </source>
</evidence>
<accession>A0AAX2AIY9</accession>
<dbReference type="EMBL" id="NXID01000014">
    <property type="protein sequence ID" value="RXK16110.1"/>
    <property type="molecule type" value="Genomic_DNA"/>
</dbReference>
<dbReference type="Proteomes" id="UP000290092">
    <property type="component" value="Unassembled WGS sequence"/>
</dbReference>
<reference evidence="1 2" key="1">
    <citation type="submission" date="2017-09" db="EMBL/GenBank/DDBJ databases">
        <title>Genomics of the genus Arcobacter.</title>
        <authorList>
            <person name="Perez-Cataluna A."/>
            <person name="Figueras M.J."/>
            <person name="Salas-Masso N."/>
        </authorList>
    </citation>
    <scope>NUCLEOTIDE SEQUENCE [LARGE SCALE GENOMIC DNA]</scope>
    <source>
        <strain evidence="1 2">CECT 7386</strain>
    </source>
</reference>